<dbReference type="EC" id="2.7.1.-" evidence="5"/>
<dbReference type="GO" id="GO:0006096">
    <property type="term" value="P:glycolytic process"/>
    <property type="evidence" value="ECO:0007669"/>
    <property type="project" value="UniProtKB-KW"/>
</dbReference>
<evidence type="ECO:0000256" key="6">
    <source>
        <dbReference type="SAM" id="MobiDB-lite"/>
    </source>
</evidence>
<evidence type="ECO:0000313" key="9">
    <source>
        <dbReference type="WBParaSite" id="MBELARI_LOCUS7948"/>
    </source>
</evidence>
<evidence type="ECO:0000256" key="2">
    <source>
        <dbReference type="ARBA" id="ARBA00005028"/>
    </source>
</evidence>
<dbReference type="GO" id="GO:0005829">
    <property type="term" value="C:cytosol"/>
    <property type="evidence" value="ECO:0007669"/>
    <property type="project" value="TreeGrafter"/>
</dbReference>
<keyword evidence="5" id="KW-0067">ATP-binding</keyword>
<evidence type="ECO:0000256" key="1">
    <source>
        <dbReference type="ARBA" id="ARBA00004888"/>
    </source>
</evidence>
<feature type="domain" description="Hexokinase C-terminal" evidence="7">
    <location>
        <begin position="1"/>
        <end position="222"/>
    </location>
</feature>
<dbReference type="PANTHER" id="PTHR19443">
    <property type="entry name" value="HEXOKINASE"/>
    <property type="match status" value="1"/>
</dbReference>
<evidence type="ECO:0000256" key="3">
    <source>
        <dbReference type="ARBA" id="ARBA00023152"/>
    </source>
</evidence>
<keyword evidence="5" id="KW-0418">Kinase</keyword>
<dbReference type="GO" id="GO:0001678">
    <property type="term" value="P:intracellular glucose homeostasis"/>
    <property type="evidence" value="ECO:0007669"/>
    <property type="project" value="InterPro"/>
</dbReference>
<dbReference type="PANTHER" id="PTHR19443:SF16">
    <property type="entry name" value="HEXOKINASE TYPE 1-RELATED"/>
    <property type="match status" value="1"/>
</dbReference>
<comment type="catalytic activity">
    <reaction evidence="4">
        <text>a D-hexose + ATP = a D-hexose 6-phosphate + ADP + H(+)</text>
        <dbReference type="Rhea" id="RHEA:22740"/>
        <dbReference type="ChEBI" id="CHEBI:4194"/>
        <dbReference type="ChEBI" id="CHEBI:15378"/>
        <dbReference type="ChEBI" id="CHEBI:30616"/>
        <dbReference type="ChEBI" id="CHEBI:229467"/>
        <dbReference type="ChEBI" id="CHEBI:456216"/>
        <dbReference type="EC" id="2.7.1.1"/>
    </reaction>
    <physiologicalReaction direction="left-to-right" evidence="4">
        <dbReference type="Rhea" id="RHEA:22741"/>
    </physiologicalReaction>
</comment>
<dbReference type="Gene3D" id="3.40.367.20">
    <property type="match status" value="1"/>
</dbReference>
<dbReference type="GO" id="GO:0005524">
    <property type="term" value="F:ATP binding"/>
    <property type="evidence" value="ECO:0007669"/>
    <property type="project" value="UniProtKB-UniRule"/>
</dbReference>
<reference evidence="9" key="1">
    <citation type="submission" date="2024-02" db="UniProtKB">
        <authorList>
            <consortium name="WormBaseParasite"/>
        </authorList>
    </citation>
    <scope>IDENTIFICATION</scope>
</reference>
<dbReference type="InterPro" id="IPR001312">
    <property type="entry name" value="Hexokinase"/>
</dbReference>
<dbReference type="GO" id="GO:0004340">
    <property type="term" value="F:glucokinase activity"/>
    <property type="evidence" value="ECO:0007669"/>
    <property type="project" value="TreeGrafter"/>
</dbReference>
<evidence type="ECO:0000259" key="7">
    <source>
        <dbReference type="Pfam" id="PF03727"/>
    </source>
</evidence>
<comment type="pathway">
    <text evidence="2">Carbohydrate metabolism; hexose metabolism.</text>
</comment>
<dbReference type="InterPro" id="IPR043129">
    <property type="entry name" value="ATPase_NBD"/>
</dbReference>
<evidence type="ECO:0000256" key="5">
    <source>
        <dbReference type="RuleBase" id="RU362007"/>
    </source>
</evidence>
<dbReference type="PRINTS" id="PR00475">
    <property type="entry name" value="HEXOKINASE"/>
</dbReference>
<dbReference type="WBParaSite" id="MBELARI_LOCUS7948">
    <property type="protein sequence ID" value="MBELARI_LOCUS7948"/>
    <property type="gene ID" value="MBELARI_LOCUS7948"/>
</dbReference>
<keyword evidence="5" id="KW-0808">Transferase</keyword>
<dbReference type="SUPFAM" id="SSF53067">
    <property type="entry name" value="Actin-like ATPase domain"/>
    <property type="match status" value="1"/>
</dbReference>
<evidence type="ECO:0000256" key="4">
    <source>
        <dbReference type="ARBA" id="ARBA00044613"/>
    </source>
</evidence>
<dbReference type="InterPro" id="IPR022673">
    <property type="entry name" value="Hexokinase_C"/>
</dbReference>
<keyword evidence="5" id="KW-0547">Nucleotide-binding</keyword>
<dbReference type="GO" id="GO:0005536">
    <property type="term" value="F:D-glucose binding"/>
    <property type="evidence" value="ECO:0007669"/>
    <property type="project" value="InterPro"/>
</dbReference>
<dbReference type="AlphaFoldDB" id="A0AAF3FMR9"/>
<organism evidence="8 9">
    <name type="scientific">Mesorhabditis belari</name>
    <dbReference type="NCBI Taxonomy" id="2138241"/>
    <lineage>
        <taxon>Eukaryota</taxon>
        <taxon>Metazoa</taxon>
        <taxon>Ecdysozoa</taxon>
        <taxon>Nematoda</taxon>
        <taxon>Chromadorea</taxon>
        <taxon>Rhabditida</taxon>
        <taxon>Rhabditina</taxon>
        <taxon>Rhabditomorpha</taxon>
        <taxon>Rhabditoidea</taxon>
        <taxon>Rhabditidae</taxon>
        <taxon>Mesorhabditinae</taxon>
        <taxon>Mesorhabditis</taxon>
    </lineage>
</organism>
<name>A0AAF3FMR9_9BILA</name>
<dbReference type="GO" id="GO:0008865">
    <property type="term" value="F:fructokinase activity"/>
    <property type="evidence" value="ECO:0007669"/>
    <property type="project" value="TreeGrafter"/>
</dbReference>
<comment type="similarity">
    <text evidence="5">Belongs to the hexokinase family.</text>
</comment>
<feature type="region of interest" description="Disordered" evidence="6">
    <location>
        <begin position="1"/>
        <end position="21"/>
    </location>
</feature>
<keyword evidence="3 5" id="KW-0324">Glycolysis</keyword>
<dbReference type="GO" id="GO:0005739">
    <property type="term" value="C:mitochondrion"/>
    <property type="evidence" value="ECO:0007669"/>
    <property type="project" value="TreeGrafter"/>
</dbReference>
<keyword evidence="8" id="KW-1185">Reference proteome</keyword>
<evidence type="ECO:0000313" key="8">
    <source>
        <dbReference type="Proteomes" id="UP000887575"/>
    </source>
</evidence>
<comment type="pathway">
    <text evidence="1">Carbohydrate degradation; glycolysis; D-glyceraldehyde 3-phosphate and glycerone phosphate from D-glucose: step 1/4.</text>
</comment>
<accession>A0AAF3FMR9</accession>
<dbReference type="PROSITE" id="PS51748">
    <property type="entry name" value="HEXOKINASE_2"/>
    <property type="match status" value="1"/>
</dbReference>
<dbReference type="Proteomes" id="UP000887575">
    <property type="component" value="Unassembled WGS sequence"/>
</dbReference>
<protein>
    <recommendedName>
        <fullName evidence="5">Phosphotransferase</fullName>
        <ecNumber evidence="5">2.7.1.-</ecNumber>
    </recommendedName>
</protein>
<dbReference type="GO" id="GO:0006006">
    <property type="term" value="P:glucose metabolic process"/>
    <property type="evidence" value="ECO:0007669"/>
    <property type="project" value="TreeGrafter"/>
</dbReference>
<dbReference type="Pfam" id="PF03727">
    <property type="entry name" value="Hexokinase_2"/>
    <property type="match status" value="1"/>
</dbReference>
<proteinExistence type="inferred from homology"/>
<sequence>MEKLSKCSKLEGDPEIDLNDKSDQINTEWGAFGDDGEIEDLRTEFDRQVDEETINPGQQLFLKMSSGMYLGDLVRLILVRLARENLLFDGKTDGISEKGVFLTEYISEIEREFLEDDDQIFSKTFQILKSMGIDEVTKLDCVCTLVSTRAAHLIAAATAALLNRMGRQFVSIEIDGSVYRFHSTFSRLYDKKLSELIDMHLKYQLVLSIDGSGQGAALVAAVAVRIKEAKKNESNQ</sequence>